<dbReference type="GO" id="GO:0016887">
    <property type="term" value="F:ATP hydrolysis activity"/>
    <property type="evidence" value="ECO:0007669"/>
    <property type="project" value="InterPro"/>
</dbReference>
<dbReference type="Proteomes" id="UP000093391">
    <property type="component" value="Chromosome"/>
</dbReference>
<sequence>MNQLTANTQQLKLKAEQQYADELQRLAEQDQQRKPQGWQLSAHAVRRFILGDDQLAIQKKFYGDDALVDRALVTLMGNQGLMLVGEPGTAKSMLSELFSTAICGSSQYTIQGTAGTTEDHIKYSWNYALLLAEGPSEKSLIASPLFHAMRYGKIARFEEITRCPPEIQDVLVSLLSEKQMMIPEMGQDYSLHAQQGFNLIATANLRDRGVHEMSAALKRRFNFETVKAIRDRQFEIELVQLQLQKQLAELYSELHIQAPVIELLVTIFNELRTGQSLQGANLKTPDAVMSTAEAVNIAHAAGLQAIYLGDGVLRAEHIAQQLIGVVFKDNPEDAKRMQYYIETVAKERARQDADWKAFYNASREFSV</sequence>
<dbReference type="AlphaFoldDB" id="A0A1B2LWR0"/>
<dbReference type="SUPFAM" id="SSF52540">
    <property type="entry name" value="P-loop containing nucleoside triphosphate hydrolases"/>
    <property type="match status" value="1"/>
</dbReference>
<keyword evidence="3" id="KW-1185">Reference proteome</keyword>
<evidence type="ECO:0000313" key="2">
    <source>
        <dbReference type="EMBL" id="AOA57364.1"/>
    </source>
</evidence>
<dbReference type="PANTHER" id="PTHR42759:SF1">
    <property type="entry name" value="MAGNESIUM-CHELATASE SUBUNIT CHLD"/>
    <property type="match status" value="1"/>
</dbReference>
<reference evidence="2 3" key="1">
    <citation type="submission" date="2016-08" db="EMBL/GenBank/DDBJ databases">
        <authorList>
            <person name="Seilhamer J.J."/>
        </authorList>
    </citation>
    <scope>NUCLEOTIDE SEQUENCE [LARGE SCALE GENOMIC DNA]</scope>
    <source>
        <strain evidence="2 3">BRTC-1</strain>
    </source>
</reference>
<proteinExistence type="predicted"/>
<dbReference type="RefSeq" id="WP_067552273.1">
    <property type="nucleotide sequence ID" value="NZ_CP016895.1"/>
</dbReference>
<feature type="domain" description="ATPase dynein-related AAA" evidence="1">
    <location>
        <begin position="81"/>
        <end position="221"/>
    </location>
</feature>
<name>A0A1B2LWR0_9GAMM</name>
<accession>A0A1B2LWR0</accession>
<dbReference type="PANTHER" id="PTHR42759">
    <property type="entry name" value="MOXR FAMILY PROTEIN"/>
    <property type="match status" value="1"/>
</dbReference>
<dbReference type="InterPro" id="IPR050764">
    <property type="entry name" value="CbbQ/NirQ/NorQ/GpvN"/>
</dbReference>
<dbReference type="InterPro" id="IPR027417">
    <property type="entry name" value="P-loop_NTPase"/>
</dbReference>
<dbReference type="GO" id="GO:0005524">
    <property type="term" value="F:ATP binding"/>
    <property type="evidence" value="ECO:0007669"/>
    <property type="project" value="InterPro"/>
</dbReference>
<dbReference type="EMBL" id="CP016895">
    <property type="protein sequence ID" value="AOA57364.1"/>
    <property type="molecule type" value="Genomic_DNA"/>
</dbReference>
<protein>
    <submittedName>
        <fullName evidence="2">AAA family ATPase</fullName>
    </submittedName>
</protein>
<dbReference type="STRING" id="1789224.BFG52_02650"/>
<dbReference type="InterPro" id="IPR011704">
    <property type="entry name" value="ATPase_dyneun-rel_AAA"/>
</dbReference>
<dbReference type="KEGG" id="ala:BFG52_02650"/>
<gene>
    <name evidence="2" type="ORF">BFG52_02650</name>
</gene>
<evidence type="ECO:0000259" key="1">
    <source>
        <dbReference type="Pfam" id="PF07728"/>
    </source>
</evidence>
<evidence type="ECO:0000313" key="3">
    <source>
        <dbReference type="Proteomes" id="UP000093391"/>
    </source>
</evidence>
<dbReference type="OrthoDB" id="9768555at2"/>
<dbReference type="Pfam" id="PF07728">
    <property type="entry name" value="AAA_5"/>
    <property type="match status" value="1"/>
</dbReference>
<organism evidence="2 3">
    <name type="scientific">Acinetobacter larvae</name>
    <dbReference type="NCBI Taxonomy" id="1789224"/>
    <lineage>
        <taxon>Bacteria</taxon>
        <taxon>Pseudomonadati</taxon>
        <taxon>Pseudomonadota</taxon>
        <taxon>Gammaproteobacteria</taxon>
        <taxon>Moraxellales</taxon>
        <taxon>Moraxellaceae</taxon>
        <taxon>Acinetobacter</taxon>
    </lineage>
</organism>
<dbReference type="Gene3D" id="3.40.50.300">
    <property type="entry name" value="P-loop containing nucleotide triphosphate hydrolases"/>
    <property type="match status" value="1"/>
</dbReference>